<evidence type="ECO:0000313" key="2">
    <source>
        <dbReference type="EMBL" id="EPI09451.1"/>
    </source>
</evidence>
<feature type="transmembrane region" description="Helical" evidence="1">
    <location>
        <begin position="115"/>
        <end position="135"/>
    </location>
</feature>
<dbReference type="RefSeq" id="WP_016627237.1">
    <property type="nucleotide sequence ID" value="NZ_KE351861.1"/>
</dbReference>
<dbReference type="AlphaFoldDB" id="A0ABC9TMG8"/>
<feature type="transmembrane region" description="Helical" evidence="1">
    <location>
        <begin position="7"/>
        <end position="24"/>
    </location>
</feature>
<evidence type="ECO:0000256" key="1">
    <source>
        <dbReference type="SAM" id="Phobius"/>
    </source>
</evidence>
<organism evidence="2 3">
    <name type="scientific">Enterococcus faecalis RP2S-4</name>
    <dbReference type="NCBI Taxonomy" id="1244145"/>
    <lineage>
        <taxon>Bacteria</taxon>
        <taxon>Bacillati</taxon>
        <taxon>Bacillota</taxon>
        <taxon>Bacilli</taxon>
        <taxon>Lactobacillales</taxon>
        <taxon>Enterococcaceae</taxon>
        <taxon>Enterococcus</taxon>
    </lineage>
</organism>
<name>A0ABC9TMG8_ENTFL</name>
<keyword evidence="1" id="KW-0472">Membrane</keyword>
<sequence>MSRENGYRAVLCIFYAIFVIAFLIKLNRLNELLLEKFSGVSPVQLLGYNDKQPLHFFYWAVTYIVIGGFLFYLYGRWLTHNCEEPFDCIVFIACIIIIFILEVCIIKSINVPIFQAILSAFLTAGFVGAVVINYYS</sequence>
<comment type="caution">
    <text evidence="2">The sequence shown here is derived from an EMBL/GenBank/DDBJ whole genome shotgun (WGS) entry which is preliminary data.</text>
</comment>
<dbReference type="Proteomes" id="UP000015750">
    <property type="component" value="Unassembled WGS sequence"/>
</dbReference>
<keyword evidence="1" id="KW-0812">Transmembrane</keyword>
<gene>
    <name evidence="2" type="ORF">D358_01196</name>
</gene>
<evidence type="ECO:0008006" key="4">
    <source>
        <dbReference type="Google" id="ProtNLM"/>
    </source>
</evidence>
<evidence type="ECO:0000313" key="3">
    <source>
        <dbReference type="Proteomes" id="UP000015750"/>
    </source>
</evidence>
<feature type="transmembrane region" description="Helical" evidence="1">
    <location>
        <begin position="56"/>
        <end position="74"/>
    </location>
</feature>
<accession>A0ABC9TMG8</accession>
<proteinExistence type="predicted"/>
<reference evidence="2 3" key="1">
    <citation type="submission" date="2013-06" db="EMBL/GenBank/DDBJ databases">
        <authorList>
            <person name="Weinstock G."/>
            <person name="Sodergren E."/>
            <person name="Lobos E.A."/>
            <person name="Fulton L."/>
            <person name="Fulton R."/>
            <person name="Courtney L."/>
            <person name="Fronick C."/>
            <person name="O'Laughlin M."/>
            <person name="Godfrey J."/>
            <person name="Wilson R.M."/>
            <person name="Miner T."/>
            <person name="Farmer C."/>
            <person name="Delehaunty K."/>
            <person name="Cordes M."/>
            <person name="Minx P."/>
            <person name="Tomlinson C."/>
            <person name="Chen J."/>
            <person name="Wollam A."/>
            <person name="Pepin K.H."/>
            <person name="Bhonagiri V."/>
            <person name="Zhang X."/>
            <person name="Warren W."/>
            <person name="Mitreva M."/>
            <person name="Mardis E.R."/>
            <person name="Wilson R.K."/>
        </authorList>
    </citation>
    <scope>NUCLEOTIDE SEQUENCE [LARGE SCALE GENOMIC DNA]</scope>
    <source>
        <strain evidence="2 3">RP2S-4</strain>
    </source>
</reference>
<dbReference type="EMBL" id="ATIR01000031">
    <property type="protein sequence ID" value="EPI09451.1"/>
    <property type="molecule type" value="Genomic_DNA"/>
</dbReference>
<protein>
    <recommendedName>
        <fullName evidence="4">VanZ-like domain-containing protein</fullName>
    </recommendedName>
</protein>
<feature type="transmembrane region" description="Helical" evidence="1">
    <location>
        <begin position="86"/>
        <end position="109"/>
    </location>
</feature>
<keyword evidence="1" id="KW-1133">Transmembrane helix</keyword>